<dbReference type="InterPro" id="IPR050250">
    <property type="entry name" value="Macrolide_Exporter_MacB"/>
</dbReference>
<gene>
    <name evidence="10" type="ORF">A2846_02670</name>
</gene>
<dbReference type="GO" id="GO:0022857">
    <property type="term" value="F:transmembrane transporter activity"/>
    <property type="evidence" value="ECO:0007669"/>
    <property type="project" value="TreeGrafter"/>
</dbReference>
<evidence type="ECO:0000313" key="11">
    <source>
        <dbReference type="Proteomes" id="UP000176339"/>
    </source>
</evidence>
<feature type="transmembrane region" description="Helical" evidence="7">
    <location>
        <begin position="375"/>
        <end position="399"/>
    </location>
</feature>
<keyword evidence="3 7" id="KW-0812">Transmembrane</keyword>
<evidence type="ECO:0000256" key="6">
    <source>
        <dbReference type="ARBA" id="ARBA00038076"/>
    </source>
</evidence>
<proteinExistence type="inferred from homology"/>
<evidence type="ECO:0000256" key="5">
    <source>
        <dbReference type="ARBA" id="ARBA00023136"/>
    </source>
</evidence>
<protein>
    <recommendedName>
        <fullName evidence="12">Multidrug ABC transporter substrate-binding protein</fullName>
    </recommendedName>
</protein>
<evidence type="ECO:0000256" key="4">
    <source>
        <dbReference type="ARBA" id="ARBA00022989"/>
    </source>
</evidence>
<feature type="transmembrane region" description="Helical" evidence="7">
    <location>
        <begin position="336"/>
        <end position="363"/>
    </location>
</feature>
<evidence type="ECO:0000256" key="3">
    <source>
        <dbReference type="ARBA" id="ARBA00022692"/>
    </source>
</evidence>
<comment type="similarity">
    <text evidence="6">Belongs to the ABC-4 integral membrane protein family.</text>
</comment>
<dbReference type="GO" id="GO:0005886">
    <property type="term" value="C:plasma membrane"/>
    <property type="evidence" value="ECO:0007669"/>
    <property type="project" value="UniProtKB-SubCell"/>
</dbReference>
<evidence type="ECO:0000259" key="9">
    <source>
        <dbReference type="Pfam" id="PF12704"/>
    </source>
</evidence>
<accession>A0A1F5P3H3</accession>
<dbReference type="Pfam" id="PF02687">
    <property type="entry name" value="FtsX"/>
    <property type="match status" value="1"/>
</dbReference>
<dbReference type="PANTHER" id="PTHR30572">
    <property type="entry name" value="MEMBRANE COMPONENT OF TRANSPORTER-RELATED"/>
    <property type="match status" value="1"/>
</dbReference>
<dbReference type="InterPro" id="IPR003838">
    <property type="entry name" value="ABC3_permease_C"/>
</dbReference>
<feature type="transmembrane region" description="Helical" evidence="7">
    <location>
        <begin position="20"/>
        <end position="40"/>
    </location>
</feature>
<evidence type="ECO:0000256" key="2">
    <source>
        <dbReference type="ARBA" id="ARBA00022475"/>
    </source>
</evidence>
<feature type="domain" description="ABC3 transporter permease C-terminal" evidence="8">
    <location>
        <begin position="291"/>
        <end position="409"/>
    </location>
</feature>
<reference evidence="10 11" key="1">
    <citation type="journal article" date="2016" name="Nat. Commun.">
        <title>Thousands of microbial genomes shed light on interconnected biogeochemical processes in an aquifer system.</title>
        <authorList>
            <person name="Anantharaman K."/>
            <person name="Brown C.T."/>
            <person name="Hug L.A."/>
            <person name="Sharon I."/>
            <person name="Castelle C.J."/>
            <person name="Probst A.J."/>
            <person name="Thomas B.C."/>
            <person name="Singh A."/>
            <person name="Wilkins M.J."/>
            <person name="Karaoz U."/>
            <person name="Brodie E.L."/>
            <person name="Williams K.H."/>
            <person name="Hubbard S.S."/>
            <person name="Banfield J.F."/>
        </authorList>
    </citation>
    <scope>NUCLEOTIDE SEQUENCE [LARGE SCALE GENOMIC DNA]</scope>
</reference>
<organism evidence="10 11">
    <name type="scientific">Candidatus Doudnabacteria bacterium RIFCSPHIGHO2_01_FULL_49_9</name>
    <dbReference type="NCBI Taxonomy" id="1817827"/>
    <lineage>
        <taxon>Bacteria</taxon>
        <taxon>Candidatus Doudnaibacteriota</taxon>
    </lineage>
</organism>
<sequence length="416" mass="44151">MLSAFIQSIRGLRRNLTRTALTTLGIIIGIATIILVVAAGEGFRGFINTLVESFGTNAVFVQTRVPPTTRARDAGSTNPAPADALIAVTTLKNRDIETLKTLPNIEDAYGAVIGQQVVSYGQRSKNAFVFGADEARFRIDNGELASGRPYTAAEDAGAEQVAILGADIALDLFGDQGPVGNIIRVGNHNFLIIGVYERRGSFGFSNDDQQIFVPLRTAQKKLLGIDYLFFAIAQTRDPDLSAATAEDMRIALRINHGITDPNKDDFLVQTQEQGLETFDTILAGATFLLIAVASISLLVGGVGIMNIMYVVVTERTPEIGLKKAIGASSQDILREFLVEAVILTLTGGVIGIICGAGLAFVVAKIASQLGLAWEFSVPISGIVLGLGVAGGIGLIFGVFPARSAARLDPIEALRYE</sequence>
<dbReference type="AlphaFoldDB" id="A0A1F5P3H3"/>
<name>A0A1F5P3H3_9BACT</name>
<keyword evidence="4 7" id="KW-1133">Transmembrane helix</keyword>
<comment type="subcellular location">
    <subcellularLocation>
        <location evidence="1">Cell membrane</location>
        <topology evidence="1">Multi-pass membrane protein</topology>
    </subcellularLocation>
</comment>
<evidence type="ECO:0000256" key="1">
    <source>
        <dbReference type="ARBA" id="ARBA00004651"/>
    </source>
</evidence>
<comment type="caution">
    <text evidence="10">The sequence shown here is derived from an EMBL/GenBank/DDBJ whole genome shotgun (WGS) entry which is preliminary data.</text>
</comment>
<dbReference type="InterPro" id="IPR025857">
    <property type="entry name" value="MacB_PCD"/>
</dbReference>
<keyword evidence="2" id="KW-1003">Cell membrane</keyword>
<keyword evidence="5 7" id="KW-0472">Membrane</keyword>
<dbReference type="Proteomes" id="UP000176339">
    <property type="component" value="Unassembled WGS sequence"/>
</dbReference>
<dbReference type="Pfam" id="PF12704">
    <property type="entry name" value="MacB_PCD"/>
    <property type="match status" value="1"/>
</dbReference>
<dbReference type="PANTHER" id="PTHR30572:SF4">
    <property type="entry name" value="ABC TRANSPORTER PERMEASE YTRF"/>
    <property type="match status" value="1"/>
</dbReference>
<feature type="transmembrane region" description="Helical" evidence="7">
    <location>
        <begin position="287"/>
        <end position="312"/>
    </location>
</feature>
<dbReference type="EMBL" id="MFEN01000012">
    <property type="protein sequence ID" value="OGE84443.1"/>
    <property type="molecule type" value="Genomic_DNA"/>
</dbReference>
<feature type="domain" description="MacB-like periplasmic core" evidence="9">
    <location>
        <begin position="19"/>
        <end position="249"/>
    </location>
</feature>
<evidence type="ECO:0008006" key="12">
    <source>
        <dbReference type="Google" id="ProtNLM"/>
    </source>
</evidence>
<evidence type="ECO:0000259" key="8">
    <source>
        <dbReference type="Pfam" id="PF02687"/>
    </source>
</evidence>
<evidence type="ECO:0000313" key="10">
    <source>
        <dbReference type="EMBL" id="OGE84443.1"/>
    </source>
</evidence>
<evidence type="ECO:0000256" key="7">
    <source>
        <dbReference type="SAM" id="Phobius"/>
    </source>
</evidence>